<accession>A0ABY7E5S9</accession>
<dbReference type="PANTHER" id="PTHR48071:SF18">
    <property type="entry name" value="DELETED IN MALIGNANT BRAIN TUMORS 1 PROTEIN-RELATED"/>
    <property type="match status" value="1"/>
</dbReference>
<evidence type="ECO:0000259" key="3">
    <source>
        <dbReference type="PROSITE" id="PS50287"/>
    </source>
</evidence>
<dbReference type="SMART" id="SM00202">
    <property type="entry name" value="SR"/>
    <property type="match status" value="1"/>
</dbReference>
<dbReference type="PRINTS" id="PR00258">
    <property type="entry name" value="SPERACTRCPTR"/>
</dbReference>
<keyword evidence="1 2" id="KW-1015">Disulfide bond</keyword>
<evidence type="ECO:0000256" key="1">
    <source>
        <dbReference type="ARBA" id="ARBA00023157"/>
    </source>
</evidence>
<proteinExistence type="predicted"/>
<name>A0ABY7E5S9_MYAAR</name>
<feature type="disulfide bond" evidence="2">
    <location>
        <begin position="84"/>
        <end position="94"/>
    </location>
</feature>
<comment type="caution">
    <text evidence="2">Lacks conserved residue(s) required for the propagation of feature annotation.</text>
</comment>
<dbReference type="InterPro" id="IPR001190">
    <property type="entry name" value="SRCR"/>
</dbReference>
<protein>
    <submittedName>
        <fullName evidence="4">DMBT1-like protein</fullName>
    </submittedName>
</protein>
<evidence type="ECO:0000256" key="2">
    <source>
        <dbReference type="PROSITE-ProRule" id="PRU00196"/>
    </source>
</evidence>
<reference evidence="4" key="1">
    <citation type="submission" date="2022-11" db="EMBL/GenBank/DDBJ databases">
        <title>Centuries of genome instability and evolution in soft-shell clam transmissible cancer (bioRxiv).</title>
        <authorList>
            <person name="Hart S.F.M."/>
            <person name="Yonemitsu M.A."/>
            <person name="Giersch R.M."/>
            <person name="Beal B.F."/>
            <person name="Arriagada G."/>
            <person name="Davis B.W."/>
            <person name="Ostrander E.A."/>
            <person name="Goff S.P."/>
            <person name="Metzger M.J."/>
        </authorList>
    </citation>
    <scope>NUCLEOTIDE SEQUENCE</scope>
    <source>
        <strain evidence="4">MELC-2E11</strain>
        <tissue evidence="4">Siphon/mantle</tissue>
    </source>
</reference>
<dbReference type="SUPFAM" id="SSF56487">
    <property type="entry name" value="SRCR-like"/>
    <property type="match status" value="1"/>
</dbReference>
<dbReference type="Proteomes" id="UP001164746">
    <property type="component" value="Chromosome 5"/>
</dbReference>
<gene>
    <name evidence="4" type="ORF">MAR_020759</name>
</gene>
<feature type="domain" description="SRCR" evidence="3">
    <location>
        <begin position="13"/>
        <end position="115"/>
    </location>
</feature>
<evidence type="ECO:0000313" key="5">
    <source>
        <dbReference type="Proteomes" id="UP001164746"/>
    </source>
</evidence>
<dbReference type="Pfam" id="PF00530">
    <property type="entry name" value="SRCR"/>
    <property type="match status" value="1"/>
</dbReference>
<dbReference type="InterPro" id="IPR036772">
    <property type="entry name" value="SRCR-like_dom_sf"/>
</dbReference>
<evidence type="ECO:0000313" key="4">
    <source>
        <dbReference type="EMBL" id="WAR05390.1"/>
    </source>
</evidence>
<dbReference type="EMBL" id="CP111016">
    <property type="protein sequence ID" value="WAR05390.1"/>
    <property type="molecule type" value="Genomic_DNA"/>
</dbReference>
<dbReference type="Gene3D" id="3.10.250.10">
    <property type="entry name" value="SRCR-like domain"/>
    <property type="match status" value="1"/>
</dbReference>
<sequence length="116" mass="12340">MVSLYRKTITIAVRLVNGSDKYQGRIEISLLGSVWGTVCDDGFSTNSAAVVCFMLGFNRSGATFNSAFPDGVASQPILLDDVICSGLETNILACNHTRVASHNCGHSEDVGVVCRP</sequence>
<feature type="non-terminal residue" evidence="4">
    <location>
        <position position="1"/>
    </location>
</feature>
<keyword evidence="5" id="KW-1185">Reference proteome</keyword>
<organism evidence="4 5">
    <name type="scientific">Mya arenaria</name>
    <name type="common">Soft-shell clam</name>
    <dbReference type="NCBI Taxonomy" id="6604"/>
    <lineage>
        <taxon>Eukaryota</taxon>
        <taxon>Metazoa</taxon>
        <taxon>Spiralia</taxon>
        <taxon>Lophotrochozoa</taxon>
        <taxon>Mollusca</taxon>
        <taxon>Bivalvia</taxon>
        <taxon>Autobranchia</taxon>
        <taxon>Heteroconchia</taxon>
        <taxon>Euheterodonta</taxon>
        <taxon>Imparidentia</taxon>
        <taxon>Neoheterodontei</taxon>
        <taxon>Myida</taxon>
        <taxon>Myoidea</taxon>
        <taxon>Myidae</taxon>
        <taxon>Mya</taxon>
    </lineage>
</organism>
<dbReference type="PANTHER" id="PTHR48071">
    <property type="entry name" value="SRCR DOMAIN-CONTAINING PROTEIN"/>
    <property type="match status" value="1"/>
</dbReference>
<dbReference type="PROSITE" id="PS50287">
    <property type="entry name" value="SRCR_2"/>
    <property type="match status" value="1"/>
</dbReference>